<comment type="caution">
    <text evidence="1">The sequence shown here is derived from an EMBL/GenBank/DDBJ whole genome shotgun (WGS) entry which is preliminary data.</text>
</comment>
<keyword evidence="2" id="KW-1185">Reference proteome</keyword>
<gene>
    <name evidence="1" type="ORF">FF38_00873</name>
</gene>
<evidence type="ECO:0000313" key="2">
    <source>
        <dbReference type="Proteomes" id="UP000037069"/>
    </source>
</evidence>
<accession>A0A0L0C1Y0</accession>
<reference evidence="1 2" key="1">
    <citation type="journal article" date="2015" name="Nat. Commun.">
        <title>Lucilia cuprina genome unlocks parasitic fly biology to underpin future interventions.</title>
        <authorList>
            <person name="Anstead C.A."/>
            <person name="Korhonen P.K."/>
            <person name="Young N.D."/>
            <person name="Hall R.S."/>
            <person name="Jex A.R."/>
            <person name="Murali S.C."/>
            <person name="Hughes D.S."/>
            <person name="Lee S.F."/>
            <person name="Perry T."/>
            <person name="Stroehlein A.J."/>
            <person name="Ansell B.R."/>
            <person name="Breugelmans B."/>
            <person name="Hofmann A."/>
            <person name="Qu J."/>
            <person name="Dugan S."/>
            <person name="Lee S.L."/>
            <person name="Chao H."/>
            <person name="Dinh H."/>
            <person name="Han Y."/>
            <person name="Doddapaneni H.V."/>
            <person name="Worley K.C."/>
            <person name="Muzny D.M."/>
            <person name="Ioannidis P."/>
            <person name="Waterhouse R.M."/>
            <person name="Zdobnov E.M."/>
            <person name="James P.J."/>
            <person name="Bagnall N.H."/>
            <person name="Kotze A.C."/>
            <person name="Gibbs R.A."/>
            <person name="Richards S."/>
            <person name="Batterham P."/>
            <person name="Gasser R.B."/>
        </authorList>
    </citation>
    <scope>NUCLEOTIDE SEQUENCE [LARGE SCALE GENOMIC DNA]</scope>
    <source>
        <strain evidence="1 2">LS</strain>
        <tissue evidence="1">Full body</tissue>
    </source>
</reference>
<sequence>MRHGAINMDHVCITWDNVADHFKAATAFWAASSKSAAVCMGKPEFCKILRASSTFVPSRRTTSGTFRLSFFEAATTPLAMVAQLTIPPNTLTKIPFTLGSEKLAGSPPFNLIISIVAMAKPAPFTKQPILPSMAT</sequence>
<name>A0A0L0C1Y0_LUCCU</name>
<evidence type="ECO:0000313" key="1">
    <source>
        <dbReference type="EMBL" id="KNC26320.1"/>
    </source>
</evidence>
<dbReference type="EMBL" id="JRES01000996">
    <property type="protein sequence ID" value="KNC26320.1"/>
    <property type="molecule type" value="Genomic_DNA"/>
</dbReference>
<proteinExistence type="predicted"/>
<dbReference type="Proteomes" id="UP000037069">
    <property type="component" value="Unassembled WGS sequence"/>
</dbReference>
<protein>
    <submittedName>
        <fullName evidence="1">Uncharacterized protein</fullName>
    </submittedName>
</protein>
<organism evidence="1 2">
    <name type="scientific">Lucilia cuprina</name>
    <name type="common">Green bottle fly</name>
    <name type="synonym">Australian sheep blowfly</name>
    <dbReference type="NCBI Taxonomy" id="7375"/>
    <lineage>
        <taxon>Eukaryota</taxon>
        <taxon>Metazoa</taxon>
        <taxon>Ecdysozoa</taxon>
        <taxon>Arthropoda</taxon>
        <taxon>Hexapoda</taxon>
        <taxon>Insecta</taxon>
        <taxon>Pterygota</taxon>
        <taxon>Neoptera</taxon>
        <taxon>Endopterygota</taxon>
        <taxon>Diptera</taxon>
        <taxon>Brachycera</taxon>
        <taxon>Muscomorpha</taxon>
        <taxon>Oestroidea</taxon>
        <taxon>Calliphoridae</taxon>
        <taxon>Luciliinae</taxon>
        <taxon>Lucilia</taxon>
    </lineage>
</organism>
<dbReference type="AlphaFoldDB" id="A0A0L0C1Y0"/>